<accession>A0A7Y9PGT0</accession>
<dbReference type="Pfam" id="PF01553">
    <property type="entry name" value="Acyltransferase"/>
    <property type="match status" value="1"/>
</dbReference>
<dbReference type="Proteomes" id="UP000589520">
    <property type="component" value="Unassembled WGS sequence"/>
</dbReference>
<comment type="caution">
    <text evidence="7">The sequence shown here is derived from an EMBL/GenBank/DDBJ whole genome shotgun (WGS) entry which is preliminary data.</text>
</comment>
<dbReference type="RefSeq" id="WP_179489763.1">
    <property type="nucleotide sequence ID" value="NZ_JACCCW010000001.1"/>
</dbReference>
<reference evidence="7 8" key="1">
    <citation type="submission" date="2020-07" db="EMBL/GenBank/DDBJ databases">
        <title>Genomic Encyclopedia of Type Strains, Phase IV (KMG-V): Genome sequencing to study the core and pangenomes of soil and plant-associated prokaryotes.</title>
        <authorList>
            <person name="Whitman W."/>
        </authorList>
    </citation>
    <scope>NUCLEOTIDE SEQUENCE [LARGE SCALE GENOMIC DNA]</scope>
    <source>
        <strain evidence="7 8">X4EP2</strain>
    </source>
</reference>
<keyword evidence="3 7" id="KW-0808">Transferase</keyword>
<dbReference type="GO" id="GO:0003841">
    <property type="term" value="F:1-acylglycerol-3-phosphate O-acyltransferase activity"/>
    <property type="evidence" value="ECO:0007669"/>
    <property type="project" value="UniProtKB-EC"/>
</dbReference>
<comment type="pathway">
    <text evidence="1">Lipid metabolism.</text>
</comment>
<dbReference type="SUPFAM" id="SSF69593">
    <property type="entry name" value="Glycerol-3-phosphate (1)-acyltransferase"/>
    <property type="match status" value="1"/>
</dbReference>
<dbReference type="SMART" id="SM00563">
    <property type="entry name" value="PlsC"/>
    <property type="match status" value="1"/>
</dbReference>
<keyword evidence="2" id="KW-0444">Lipid biosynthesis</keyword>
<evidence type="ECO:0000256" key="4">
    <source>
        <dbReference type="ARBA" id="ARBA00023098"/>
    </source>
</evidence>
<protein>
    <submittedName>
        <fullName evidence="7">1-acyl-sn-glycerol-3-phosphate acyltransferase</fullName>
        <ecNumber evidence="7">2.3.1.51</ecNumber>
    </submittedName>
</protein>
<feature type="domain" description="Phospholipid/glycerol acyltransferase" evidence="6">
    <location>
        <begin position="65"/>
        <end position="180"/>
    </location>
</feature>
<dbReference type="EMBL" id="JACCCW010000001">
    <property type="protein sequence ID" value="NYF79469.1"/>
    <property type="molecule type" value="Genomic_DNA"/>
</dbReference>
<gene>
    <name evidence="7" type="ORF">HDF17_001756</name>
</gene>
<evidence type="ECO:0000313" key="8">
    <source>
        <dbReference type="Proteomes" id="UP000589520"/>
    </source>
</evidence>
<evidence type="ECO:0000256" key="5">
    <source>
        <dbReference type="ARBA" id="ARBA00023315"/>
    </source>
</evidence>
<proteinExistence type="predicted"/>
<dbReference type="PANTHER" id="PTHR10434:SF64">
    <property type="entry name" value="1-ACYL-SN-GLYCEROL-3-PHOSPHATE ACYLTRANSFERASE-RELATED"/>
    <property type="match status" value="1"/>
</dbReference>
<dbReference type="EC" id="2.3.1.51" evidence="7"/>
<dbReference type="GO" id="GO:0006654">
    <property type="term" value="P:phosphatidic acid biosynthetic process"/>
    <property type="evidence" value="ECO:0007669"/>
    <property type="project" value="TreeGrafter"/>
</dbReference>
<organism evidence="7 8">
    <name type="scientific">Granulicella arctica</name>
    <dbReference type="NCBI Taxonomy" id="940613"/>
    <lineage>
        <taxon>Bacteria</taxon>
        <taxon>Pseudomonadati</taxon>
        <taxon>Acidobacteriota</taxon>
        <taxon>Terriglobia</taxon>
        <taxon>Terriglobales</taxon>
        <taxon>Acidobacteriaceae</taxon>
        <taxon>Granulicella</taxon>
    </lineage>
</organism>
<dbReference type="PANTHER" id="PTHR10434">
    <property type="entry name" value="1-ACYL-SN-GLYCEROL-3-PHOSPHATE ACYLTRANSFERASE"/>
    <property type="match status" value="1"/>
</dbReference>
<keyword evidence="8" id="KW-1185">Reference proteome</keyword>
<dbReference type="AlphaFoldDB" id="A0A7Y9PGT0"/>
<keyword evidence="5 7" id="KW-0012">Acyltransferase</keyword>
<dbReference type="CDD" id="cd07989">
    <property type="entry name" value="LPLAT_AGPAT-like"/>
    <property type="match status" value="1"/>
</dbReference>
<evidence type="ECO:0000313" key="7">
    <source>
        <dbReference type="EMBL" id="NYF79469.1"/>
    </source>
</evidence>
<dbReference type="InterPro" id="IPR002123">
    <property type="entry name" value="Plipid/glycerol_acylTrfase"/>
</dbReference>
<evidence type="ECO:0000256" key="2">
    <source>
        <dbReference type="ARBA" id="ARBA00022516"/>
    </source>
</evidence>
<evidence type="ECO:0000256" key="1">
    <source>
        <dbReference type="ARBA" id="ARBA00005189"/>
    </source>
</evidence>
<evidence type="ECO:0000259" key="6">
    <source>
        <dbReference type="SMART" id="SM00563"/>
    </source>
</evidence>
<keyword evidence="4" id="KW-0443">Lipid metabolism</keyword>
<name>A0A7Y9PGT0_9BACT</name>
<sequence>MRIFRSIWRSLYLLLLLIAARLDGRFFSRPRMGAEGAIWIHGWSKRIVRAMGIEYSVGGNLPLSGAVVSNHLSYLDILLYSAIAPFVMVAKRQVRSWPLLGWLTAQAGTVYVERSEDVIGRKRQTHAEVNAQMAAAYASGLPVLFFPEGTTTDGMQVLPFRRGLFHSVLNDEVPLRVATLRFELGEGNGAATVGEDVCFVGDALFGPHIFRFLGLRGVTAKVRFGEEIVTRSDRFVLSQGAQARVAEMVMQLGQESGAVEALHDLLDGPVKRVGAFDGYRSVRG</sequence>
<evidence type="ECO:0000256" key="3">
    <source>
        <dbReference type="ARBA" id="ARBA00022679"/>
    </source>
</evidence>